<dbReference type="PROSITE" id="PS50048">
    <property type="entry name" value="ZN2_CY6_FUNGAL_2"/>
    <property type="match status" value="1"/>
</dbReference>
<feature type="region of interest" description="Disordered" evidence="5">
    <location>
        <begin position="1"/>
        <end position="24"/>
    </location>
</feature>
<dbReference type="CDD" id="cd00067">
    <property type="entry name" value="GAL4"/>
    <property type="match status" value="1"/>
</dbReference>
<dbReference type="InterPro" id="IPR036864">
    <property type="entry name" value="Zn2-C6_fun-type_DNA-bd_sf"/>
</dbReference>
<keyword evidence="4" id="KW-0539">Nucleus</keyword>
<evidence type="ECO:0000313" key="7">
    <source>
        <dbReference type="EMBL" id="KAK5093843.1"/>
    </source>
</evidence>
<feature type="region of interest" description="Disordered" evidence="5">
    <location>
        <begin position="742"/>
        <end position="765"/>
    </location>
</feature>
<reference evidence="7 8" key="1">
    <citation type="submission" date="2023-08" db="EMBL/GenBank/DDBJ databases">
        <title>Black Yeasts Isolated from many extreme environments.</title>
        <authorList>
            <person name="Coleine C."/>
            <person name="Stajich J.E."/>
            <person name="Selbmann L."/>
        </authorList>
    </citation>
    <scope>NUCLEOTIDE SEQUENCE [LARGE SCALE GENOMIC DNA]</scope>
    <source>
        <strain evidence="7 8">CCFEE 5885</strain>
    </source>
</reference>
<dbReference type="Proteomes" id="UP001345013">
    <property type="component" value="Unassembled WGS sequence"/>
</dbReference>
<dbReference type="SUPFAM" id="SSF57701">
    <property type="entry name" value="Zn2/Cys6 DNA-binding domain"/>
    <property type="match status" value="1"/>
</dbReference>
<comment type="caution">
    <text evidence="7">The sequence shown here is derived from an EMBL/GenBank/DDBJ whole genome shotgun (WGS) entry which is preliminary data.</text>
</comment>
<evidence type="ECO:0000259" key="6">
    <source>
        <dbReference type="PROSITE" id="PS50048"/>
    </source>
</evidence>
<organism evidence="7 8">
    <name type="scientific">Lithohypha guttulata</name>
    <dbReference type="NCBI Taxonomy" id="1690604"/>
    <lineage>
        <taxon>Eukaryota</taxon>
        <taxon>Fungi</taxon>
        <taxon>Dikarya</taxon>
        <taxon>Ascomycota</taxon>
        <taxon>Pezizomycotina</taxon>
        <taxon>Eurotiomycetes</taxon>
        <taxon>Chaetothyriomycetidae</taxon>
        <taxon>Chaetothyriales</taxon>
        <taxon>Trichomeriaceae</taxon>
        <taxon>Lithohypha</taxon>
    </lineage>
</organism>
<sequence>MAPSESSLRNGDHGPAPTSSSLRDFLANGDEAQNTLIAGLFYALLERCRAALHSSRLLPPCSSEAPPRDPPDEQQAVSNRDAVKVDILHLQNVERNDVNNPSTAAEQIAAGEKARALLADILSRLGLWASSIDKAEAAITHAPSLYRNVVELLVECCSDVKRLLVVWNDSGDNANPTNEATALRLDLWLEKANYVLDDEETVQAKGVSKDLDETSSASSTYRHCDAEELLDLLDENVDLLMDLLPSIEHFPPIQAQTSYTIGSTIKIEVSTPAHAWVSQVLDKYPSAPLALSERLGEANWQRFCRLRSSYDEGAARDLEQARTVFHDSGIGASLGKPTGRASSVASHSSFASSTAADSNHFNSVPPEPQEVALGETFTCSICQSTVFDVRNTIEWKREFTTHVGRHMEEIALSTLPRELHNEDPSADLAAHAAPEISGTVRHTQFYSPAEWEKIKPTFARYYLAHRMRLDEVMAKLSREHNFHASKKAYVTHIGTWGFYKNLEKSKGRYVTNFTIASRDYGPEDYRTVEALSELLQFCERSKIKDTEFYSTTQEPELQPDSPNFLSARGSNPFSLLDNDNLPGRPKGFFPTDSTNQMSDDLAGFSSIYNMSGRPSRRGIDDTDLSSSNNPAAVDDLQSIDKLDARQIGFTSAAGLSWPDNVGSLPLTQSRKSEALHSVDDASTTDTVVPNSSTSNAGKRRKSVRVVKACDMCRRLKIVCDEGYPRCAGCLRLNRECTTTVRQEAGMPTTPPPDITSEDPRASLST</sequence>
<dbReference type="SMART" id="SM00066">
    <property type="entry name" value="GAL4"/>
    <property type="match status" value="1"/>
</dbReference>
<feature type="domain" description="Zn(2)-C6 fungal-type" evidence="6">
    <location>
        <begin position="708"/>
        <end position="738"/>
    </location>
</feature>
<feature type="region of interest" description="Disordered" evidence="5">
    <location>
        <begin position="672"/>
        <end position="700"/>
    </location>
</feature>
<dbReference type="EMBL" id="JAVRRG010000039">
    <property type="protein sequence ID" value="KAK5093843.1"/>
    <property type="molecule type" value="Genomic_DNA"/>
</dbReference>
<dbReference type="Gene3D" id="4.10.240.10">
    <property type="entry name" value="Zn(2)-C6 fungal-type DNA-binding domain"/>
    <property type="match status" value="1"/>
</dbReference>
<proteinExistence type="predicted"/>
<name>A0ABR0KDD0_9EURO</name>
<evidence type="ECO:0000256" key="3">
    <source>
        <dbReference type="ARBA" id="ARBA00023163"/>
    </source>
</evidence>
<evidence type="ECO:0000256" key="1">
    <source>
        <dbReference type="ARBA" id="ARBA00023015"/>
    </source>
</evidence>
<dbReference type="PANTHER" id="PTHR38788:SF3">
    <property type="entry name" value="CLR5 DOMAIN-CONTAINING PROTEIN"/>
    <property type="match status" value="1"/>
</dbReference>
<keyword evidence="3" id="KW-0804">Transcription</keyword>
<dbReference type="PROSITE" id="PS00463">
    <property type="entry name" value="ZN2_CY6_FUNGAL_1"/>
    <property type="match status" value="1"/>
</dbReference>
<evidence type="ECO:0000313" key="8">
    <source>
        <dbReference type="Proteomes" id="UP001345013"/>
    </source>
</evidence>
<dbReference type="InterPro" id="IPR025676">
    <property type="entry name" value="Clr5_dom"/>
</dbReference>
<dbReference type="InterPro" id="IPR001138">
    <property type="entry name" value="Zn2Cys6_DnaBD"/>
</dbReference>
<dbReference type="PANTHER" id="PTHR38788">
    <property type="entry name" value="CLR5 DOMAIN-CONTAINING PROTEIN"/>
    <property type="match status" value="1"/>
</dbReference>
<dbReference type="Pfam" id="PF14420">
    <property type="entry name" value="Clr5"/>
    <property type="match status" value="1"/>
</dbReference>
<feature type="region of interest" description="Disordered" evidence="5">
    <location>
        <begin position="612"/>
        <end position="632"/>
    </location>
</feature>
<keyword evidence="8" id="KW-1185">Reference proteome</keyword>
<keyword evidence="2" id="KW-0238">DNA-binding</keyword>
<evidence type="ECO:0000256" key="4">
    <source>
        <dbReference type="ARBA" id="ARBA00023242"/>
    </source>
</evidence>
<evidence type="ECO:0000256" key="5">
    <source>
        <dbReference type="SAM" id="MobiDB-lite"/>
    </source>
</evidence>
<keyword evidence="1" id="KW-0805">Transcription regulation</keyword>
<accession>A0ABR0KDD0</accession>
<feature type="compositionally biased region" description="Polar residues" evidence="5">
    <location>
        <begin position="680"/>
        <end position="696"/>
    </location>
</feature>
<protein>
    <submittedName>
        <fullName evidence="7">18S rRNA maturation protein</fullName>
    </submittedName>
</protein>
<gene>
    <name evidence="7" type="primary">EFG1</name>
    <name evidence="7" type="ORF">LTR24_004038</name>
</gene>
<dbReference type="Pfam" id="PF00172">
    <property type="entry name" value="Zn_clus"/>
    <property type="match status" value="1"/>
</dbReference>
<evidence type="ECO:0000256" key="2">
    <source>
        <dbReference type="ARBA" id="ARBA00023125"/>
    </source>
</evidence>